<proteinExistence type="predicted"/>
<evidence type="ECO:0000313" key="2">
    <source>
        <dbReference type="Proteomes" id="UP000426444"/>
    </source>
</evidence>
<dbReference type="AlphaFoldDB" id="A0A6I6DIP6"/>
<dbReference type="EMBL" id="CP046457">
    <property type="protein sequence ID" value="QGU00873.1"/>
    <property type="molecule type" value="Genomic_DNA"/>
</dbReference>
<dbReference type="Proteomes" id="UP000426444">
    <property type="component" value="Chromosome"/>
</dbReference>
<name>A0A6I6DIP6_9FIRM</name>
<dbReference type="RefSeq" id="WP_279285953.1">
    <property type="nucleotide sequence ID" value="NZ_CP046457.1"/>
</dbReference>
<reference evidence="2" key="1">
    <citation type="journal article" date="2019" name="Microbiology">
        <title>Complete Genome Sequence of an Uncultured Bacterium of the Candidate Phylum Bipolaricaulota.</title>
        <authorList>
            <person name="Kadnikov V.V."/>
            <person name="Mardanov A.V."/>
            <person name="Beletsky A.V."/>
            <person name="Frank Y.A."/>
            <person name="Karnachuk O.V."/>
            <person name="Ravin N.V."/>
        </authorList>
    </citation>
    <scope>NUCLEOTIDE SEQUENCE [LARGE SCALE GENOMIC DNA]</scope>
</reference>
<protein>
    <submittedName>
        <fullName evidence="1">Uncharacterized protein</fullName>
    </submittedName>
</protein>
<keyword evidence="2" id="KW-1185">Reference proteome</keyword>
<organism evidence="1 2">
    <name type="scientific">Candidatus Syntrophocurvum alkaliphilum</name>
    <dbReference type="NCBI Taxonomy" id="2293317"/>
    <lineage>
        <taxon>Bacteria</taxon>
        <taxon>Bacillati</taxon>
        <taxon>Bacillota</taxon>
        <taxon>Clostridia</taxon>
        <taxon>Eubacteriales</taxon>
        <taxon>Syntrophomonadaceae</taxon>
        <taxon>Candidatus Syntrophocurvum</taxon>
    </lineage>
</organism>
<accession>A0A6I6DIP6</accession>
<dbReference type="KEGG" id="salq:SYNTR_2279"/>
<evidence type="ECO:0000313" key="1">
    <source>
        <dbReference type="EMBL" id="QGU00873.1"/>
    </source>
</evidence>
<sequence>MQLIYIHTNNLFEVVRKYEKKQAHLVAITCPEYGKRYKLIYTLK</sequence>
<gene>
    <name evidence="1" type="ORF">SYNTR_2279</name>
</gene>